<dbReference type="InterPro" id="IPR029510">
    <property type="entry name" value="Ald_DH_CS_GLU"/>
</dbReference>
<dbReference type="InterPro" id="IPR016161">
    <property type="entry name" value="Ald_DH/histidinol_DH"/>
</dbReference>
<dbReference type="CDD" id="cd07102">
    <property type="entry name" value="ALDH_EDX86601"/>
    <property type="match status" value="1"/>
</dbReference>
<dbReference type="OrthoDB" id="310895at2759"/>
<dbReference type="SUPFAM" id="SSF53720">
    <property type="entry name" value="ALDH-like"/>
    <property type="match status" value="1"/>
</dbReference>
<dbReference type="FunFam" id="3.40.309.10:FF:000009">
    <property type="entry name" value="Aldehyde dehydrogenase A"/>
    <property type="match status" value="1"/>
</dbReference>
<dbReference type="Pfam" id="PF00171">
    <property type="entry name" value="Aldedh"/>
    <property type="match status" value="1"/>
</dbReference>
<sequence length="471" mass="51271">MSQQEDINTISPTTGEIVTHKVGDTVEQLLEKAKISTAAFGSFQRTTLSDRKDYVGKALSWLLEHQDELADSLTKEMGRPRAYTAGEVTTAVKRANYLLGVSDAALTSTEGEPEKGFRRFIEKVPVGPVLVIFPWNYPYLTLVNSLVPALLAGNTVIIKPSPQTPSVAGYVAKAFASAGLPENVLQVVHCGSPKTLESLVRDPQIKHICFTGSLEGGLAVQKKASERIVDVGLELGGNDPAYVRNDVDVAWAAEEIVDGAIFNSGQSCCAIERVYVHKDVYDDFLKAVQRVLSQYRVGEPSDLQTQIGPVISKAAQARIQAQIEDAIKAGAEDATPSNPSFQNLDEKFPGGSFVRPTLLVNVNHDMVVMKEETFGPVIPVMKVSGDDEAVELMNDSDLGLTASIWSKDEQGAYALSRRVEAGTVFVNRADYPSPDLAWTGWKNSGKGVTLSKYGFDQFVKLKSYHLKDYPK</sequence>
<evidence type="ECO:0000313" key="9">
    <source>
        <dbReference type="EMBL" id="RKU40965.1"/>
    </source>
</evidence>
<dbReference type="GO" id="GO:0004029">
    <property type="term" value="F:aldehyde dehydrogenase (NAD+) activity"/>
    <property type="evidence" value="ECO:0007669"/>
    <property type="project" value="UniProtKB-EC"/>
</dbReference>
<comment type="catalytic activity">
    <reaction evidence="5">
        <text>an aldehyde + NAD(+) + H2O = a carboxylate + NADH + 2 H(+)</text>
        <dbReference type="Rhea" id="RHEA:16185"/>
        <dbReference type="ChEBI" id="CHEBI:15377"/>
        <dbReference type="ChEBI" id="CHEBI:15378"/>
        <dbReference type="ChEBI" id="CHEBI:17478"/>
        <dbReference type="ChEBI" id="CHEBI:29067"/>
        <dbReference type="ChEBI" id="CHEBI:57540"/>
        <dbReference type="ChEBI" id="CHEBI:57945"/>
        <dbReference type="EC" id="1.2.1.3"/>
    </reaction>
</comment>
<dbReference type="EC" id="1.2.1.3" evidence="4"/>
<dbReference type="Gene3D" id="3.40.309.10">
    <property type="entry name" value="Aldehyde Dehydrogenase, Chain A, domain 2"/>
    <property type="match status" value="1"/>
</dbReference>
<keyword evidence="2" id="KW-0521">NADP</keyword>
<evidence type="ECO:0000256" key="4">
    <source>
        <dbReference type="ARBA" id="ARBA00024226"/>
    </source>
</evidence>
<organism evidence="9 10">
    <name type="scientific">Coniochaeta pulveracea</name>
    <dbReference type="NCBI Taxonomy" id="177199"/>
    <lineage>
        <taxon>Eukaryota</taxon>
        <taxon>Fungi</taxon>
        <taxon>Dikarya</taxon>
        <taxon>Ascomycota</taxon>
        <taxon>Pezizomycotina</taxon>
        <taxon>Sordariomycetes</taxon>
        <taxon>Sordariomycetidae</taxon>
        <taxon>Coniochaetales</taxon>
        <taxon>Coniochaetaceae</taxon>
        <taxon>Coniochaeta</taxon>
    </lineage>
</organism>
<proteinExistence type="inferred from homology"/>
<evidence type="ECO:0000256" key="5">
    <source>
        <dbReference type="ARBA" id="ARBA00049194"/>
    </source>
</evidence>
<dbReference type="Gene3D" id="3.40.605.10">
    <property type="entry name" value="Aldehyde Dehydrogenase, Chain A, domain 1"/>
    <property type="match status" value="1"/>
</dbReference>
<keyword evidence="10" id="KW-1185">Reference proteome</keyword>
<dbReference type="InterPro" id="IPR016162">
    <property type="entry name" value="Ald_DH_N"/>
</dbReference>
<evidence type="ECO:0000256" key="7">
    <source>
        <dbReference type="RuleBase" id="RU003345"/>
    </source>
</evidence>
<comment type="caution">
    <text evidence="9">The sequence shown here is derived from an EMBL/GenBank/DDBJ whole genome shotgun (WGS) entry which is preliminary data.</text>
</comment>
<evidence type="ECO:0000256" key="3">
    <source>
        <dbReference type="ARBA" id="ARBA00023002"/>
    </source>
</evidence>
<dbReference type="InterPro" id="IPR015590">
    <property type="entry name" value="Aldehyde_DH_dom"/>
</dbReference>
<reference evidence="9 10" key="1">
    <citation type="submission" date="2018-08" db="EMBL/GenBank/DDBJ databases">
        <title>Draft genome of the lignicolous fungus Coniochaeta pulveracea.</title>
        <authorList>
            <person name="Borstlap C.J."/>
            <person name="De Witt R.N."/>
            <person name="Botha A."/>
            <person name="Volschenk H."/>
        </authorList>
    </citation>
    <scope>NUCLEOTIDE SEQUENCE [LARGE SCALE GENOMIC DNA]</scope>
    <source>
        <strain evidence="9 10">CAB683</strain>
    </source>
</reference>
<evidence type="ECO:0000256" key="6">
    <source>
        <dbReference type="PROSITE-ProRule" id="PRU10007"/>
    </source>
</evidence>
<feature type="domain" description="Aldehyde dehydrogenase" evidence="8">
    <location>
        <begin position="2"/>
        <end position="463"/>
    </location>
</feature>
<evidence type="ECO:0000259" key="8">
    <source>
        <dbReference type="Pfam" id="PF00171"/>
    </source>
</evidence>
<accession>A0A420XZ72</accession>
<dbReference type="PANTHER" id="PTHR11699">
    <property type="entry name" value="ALDEHYDE DEHYDROGENASE-RELATED"/>
    <property type="match status" value="1"/>
</dbReference>
<dbReference type="PROSITE" id="PS00687">
    <property type="entry name" value="ALDEHYDE_DEHYDR_GLU"/>
    <property type="match status" value="1"/>
</dbReference>
<feature type="active site" evidence="6">
    <location>
        <position position="234"/>
    </location>
</feature>
<protein>
    <recommendedName>
        <fullName evidence="4">aldehyde dehydrogenase (NAD(+))</fullName>
        <ecNumber evidence="4">1.2.1.3</ecNumber>
    </recommendedName>
</protein>
<evidence type="ECO:0000256" key="1">
    <source>
        <dbReference type="ARBA" id="ARBA00009986"/>
    </source>
</evidence>
<comment type="similarity">
    <text evidence="1 7">Belongs to the aldehyde dehydrogenase family.</text>
</comment>
<evidence type="ECO:0000313" key="10">
    <source>
        <dbReference type="Proteomes" id="UP000275385"/>
    </source>
</evidence>
<dbReference type="STRING" id="177199.A0A420XZ72"/>
<gene>
    <name evidence="9" type="ORF">DL546_003278</name>
</gene>
<dbReference type="EMBL" id="QVQW01000086">
    <property type="protein sequence ID" value="RKU40965.1"/>
    <property type="molecule type" value="Genomic_DNA"/>
</dbReference>
<name>A0A420XZ72_9PEZI</name>
<keyword evidence="3 7" id="KW-0560">Oxidoreductase</keyword>
<dbReference type="Proteomes" id="UP000275385">
    <property type="component" value="Unassembled WGS sequence"/>
</dbReference>
<dbReference type="AlphaFoldDB" id="A0A420XZ72"/>
<dbReference type="FunFam" id="3.40.605.10:FF:000012">
    <property type="entry name" value="NAD-dependent succinate-semialdehyde dehydrogenase"/>
    <property type="match status" value="1"/>
</dbReference>
<dbReference type="InterPro" id="IPR016163">
    <property type="entry name" value="Ald_DH_C"/>
</dbReference>
<evidence type="ECO:0000256" key="2">
    <source>
        <dbReference type="ARBA" id="ARBA00022857"/>
    </source>
</evidence>